<dbReference type="InterPro" id="IPR044974">
    <property type="entry name" value="Disease_R_plants"/>
</dbReference>
<evidence type="ECO:0000259" key="5">
    <source>
        <dbReference type="PROSITE" id="PS50104"/>
    </source>
</evidence>
<dbReference type="FunFam" id="3.40.50.10140:FF:000007">
    <property type="entry name" value="Disease resistance protein (TIR-NBS-LRR class)"/>
    <property type="match status" value="1"/>
</dbReference>
<keyword evidence="1" id="KW-0433">Leucine-rich repeat</keyword>
<dbReference type="PANTHER" id="PTHR11017:SF560">
    <property type="entry name" value="RESISTANCE PROTEIN (TIR-NBS-LRR CLASS), PUTATIVE-RELATED"/>
    <property type="match status" value="1"/>
</dbReference>
<dbReference type="PROSITE" id="PS50104">
    <property type="entry name" value="TIR"/>
    <property type="match status" value="1"/>
</dbReference>
<dbReference type="GO" id="GO:0007165">
    <property type="term" value="P:signal transduction"/>
    <property type="evidence" value="ECO:0007669"/>
    <property type="project" value="InterPro"/>
</dbReference>
<dbReference type="SUPFAM" id="SSF52058">
    <property type="entry name" value="L domain-like"/>
    <property type="match status" value="1"/>
</dbReference>
<dbReference type="InterPro" id="IPR032675">
    <property type="entry name" value="LRR_dom_sf"/>
</dbReference>
<evidence type="ECO:0000313" key="6">
    <source>
        <dbReference type="EMBL" id="GAU37319.1"/>
    </source>
</evidence>
<sequence length="963" mass="109894">MDSSSSSSNTRWIHDVFINFRGDDTRKTFVSHLHAALSNAGISTYTDSKLGKGNELGPELSRAIEWSHISIVIFSKRYTESCWCLNELKKIMECHQTHGQLVLPIFYDVDPSVVRRQKGAFGNSLLSTVERNYLHSGEERMEYVLSRWRSALTQAAHLSGWDVSNSRREAELMHQIVDDVLEKLHSAFLPITNFPVGLESRVQEVIEFIVTQPSKVCMIGIWGMGGLGKTTTAKAIYNQIHRKFVDKSFIENIREVCEKDNRGIIHLQQQLLSDILNSKEIIHNIASGTATIERRFQGKRVLIVLDDVTTIKQIEALIRNLSFFGSGSVFILTTRDARLLKLTKVDYVCTMKEMDEKESLQLFSWHAFGRPIPIRDFIELSRNVVDYRGGLPLALEVLGSYLYERTKQEWESVLLKLERIPNDQVQEKLRISYDGLKDDMEKDIFLDICCFFIGKDRAYVTEILNGCGFHAVIGIAILIERSLVKIEKNNKLRMHDLIRDMGREIVRESSTKEPGKRSRLWFHQDAQDILNKNCGTETVEGLVLKLQRTRRVWFSANSFKEMKNLRLLQLDRVDRTGDYEHLSKELRWVHWQEFALNYIPDDFYLGNLVVIDLKHSNIKQVWNETKLLWNLKILNLSHSKYLKSTPDFSKSPNLEKLIMKDCPKLSEEHQSIGDLNHLIMINLKDCTSLNNLPKKIYKLKSLKTLILSGCSKIDRLEEDIVQMESLTTLIAKDTAIKEGLTSNDSSDFFLPSGNHPSWLAYTGEGPSAQFQVPEDINSHMKGIILCVVYSSASEIMGAECLASVLIINYTKCTIQIYKRDTVMCFNDEDRKNVTSNLEPGDDVEILVVFGHGVIVKKTVVYLIHGQSITMEVESSTNMEMEPSSELYTQPSPEVDAQPSPNVKVEESTIVQTDLPPEVKVQSSSTMEMKPLPKLNKSIFTKLGKRIGACLCLNQHRDKGLNNF</sequence>
<reference evidence="7" key="1">
    <citation type="journal article" date="2017" name="Front. Plant Sci.">
        <title>Climate Clever Clovers: New Paradigm to Reduce the Environmental Footprint of Ruminants by Breeding Low Methanogenic Forages Utilizing Haplotype Variation.</title>
        <authorList>
            <person name="Kaur P."/>
            <person name="Appels R."/>
            <person name="Bayer P.E."/>
            <person name="Keeble-Gagnere G."/>
            <person name="Wang J."/>
            <person name="Hirakawa H."/>
            <person name="Shirasawa K."/>
            <person name="Vercoe P."/>
            <person name="Stefanova K."/>
            <person name="Durmic Z."/>
            <person name="Nichols P."/>
            <person name="Revell C."/>
            <person name="Isobe S.N."/>
            <person name="Edwards D."/>
            <person name="Erskine W."/>
        </authorList>
    </citation>
    <scope>NUCLEOTIDE SEQUENCE [LARGE SCALE GENOMIC DNA]</scope>
    <source>
        <strain evidence="7">cv. Daliak</strain>
    </source>
</reference>
<dbReference type="OrthoDB" id="1901675at2759"/>
<evidence type="ECO:0000256" key="2">
    <source>
        <dbReference type="ARBA" id="ARBA00022737"/>
    </source>
</evidence>
<proteinExistence type="predicted"/>
<evidence type="ECO:0000313" key="7">
    <source>
        <dbReference type="Proteomes" id="UP000242715"/>
    </source>
</evidence>
<gene>
    <name evidence="6" type="ORF">TSUD_354760</name>
</gene>
<dbReference type="SMART" id="SM00255">
    <property type="entry name" value="TIR"/>
    <property type="match status" value="1"/>
</dbReference>
<dbReference type="InterPro" id="IPR042197">
    <property type="entry name" value="Apaf_helical"/>
</dbReference>
<keyword evidence="4" id="KW-0520">NAD</keyword>
<dbReference type="InterPro" id="IPR002182">
    <property type="entry name" value="NB-ARC"/>
</dbReference>
<accession>A0A2Z6P101</accession>
<feature type="domain" description="TIR" evidence="5">
    <location>
        <begin position="12"/>
        <end position="184"/>
    </location>
</feature>
<dbReference type="Pfam" id="PF00931">
    <property type="entry name" value="NB-ARC"/>
    <property type="match status" value="1"/>
</dbReference>
<organism evidence="6 7">
    <name type="scientific">Trifolium subterraneum</name>
    <name type="common">Subterranean clover</name>
    <dbReference type="NCBI Taxonomy" id="3900"/>
    <lineage>
        <taxon>Eukaryota</taxon>
        <taxon>Viridiplantae</taxon>
        <taxon>Streptophyta</taxon>
        <taxon>Embryophyta</taxon>
        <taxon>Tracheophyta</taxon>
        <taxon>Spermatophyta</taxon>
        <taxon>Magnoliopsida</taxon>
        <taxon>eudicotyledons</taxon>
        <taxon>Gunneridae</taxon>
        <taxon>Pentapetalae</taxon>
        <taxon>rosids</taxon>
        <taxon>fabids</taxon>
        <taxon>Fabales</taxon>
        <taxon>Fabaceae</taxon>
        <taxon>Papilionoideae</taxon>
        <taxon>50 kb inversion clade</taxon>
        <taxon>NPAAA clade</taxon>
        <taxon>Hologalegina</taxon>
        <taxon>IRL clade</taxon>
        <taxon>Trifolieae</taxon>
        <taxon>Trifolium</taxon>
    </lineage>
</organism>
<dbReference type="Pfam" id="PF23282">
    <property type="entry name" value="WHD_ROQ1"/>
    <property type="match status" value="1"/>
</dbReference>
<keyword evidence="3" id="KW-0611">Plant defense</keyword>
<dbReference type="InterPro" id="IPR058192">
    <property type="entry name" value="WHD_ROQ1-like"/>
</dbReference>
<protein>
    <recommendedName>
        <fullName evidence="5">TIR domain-containing protein</fullName>
    </recommendedName>
</protein>
<dbReference type="SUPFAM" id="SSF46785">
    <property type="entry name" value="Winged helix' DNA-binding domain"/>
    <property type="match status" value="1"/>
</dbReference>
<keyword evidence="2" id="KW-0677">Repeat</keyword>
<keyword evidence="7" id="KW-1185">Reference proteome</keyword>
<dbReference type="EMBL" id="DF973665">
    <property type="protein sequence ID" value="GAU37319.1"/>
    <property type="molecule type" value="Genomic_DNA"/>
</dbReference>
<name>A0A2Z6P101_TRISU</name>
<dbReference type="GO" id="GO:0006952">
    <property type="term" value="P:defense response"/>
    <property type="evidence" value="ECO:0007669"/>
    <property type="project" value="UniProtKB-KW"/>
</dbReference>
<dbReference type="Proteomes" id="UP000242715">
    <property type="component" value="Unassembled WGS sequence"/>
</dbReference>
<evidence type="ECO:0000256" key="1">
    <source>
        <dbReference type="ARBA" id="ARBA00022614"/>
    </source>
</evidence>
<dbReference type="Gene3D" id="3.80.10.10">
    <property type="entry name" value="Ribonuclease Inhibitor"/>
    <property type="match status" value="1"/>
</dbReference>
<dbReference type="PANTHER" id="PTHR11017">
    <property type="entry name" value="LEUCINE-RICH REPEAT-CONTAINING PROTEIN"/>
    <property type="match status" value="1"/>
</dbReference>
<dbReference type="SUPFAM" id="SSF52200">
    <property type="entry name" value="Toll/Interleukin receptor TIR domain"/>
    <property type="match status" value="1"/>
</dbReference>
<evidence type="ECO:0000256" key="3">
    <source>
        <dbReference type="ARBA" id="ARBA00022821"/>
    </source>
</evidence>
<dbReference type="Gene3D" id="3.40.50.300">
    <property type="entry name" value="P-loop containing nucleotide triphosphate hydrolases"/>
    <property type="match status" value="1"/>
</dbReference>
<dbReference type="AlphaFoldDB" id="A0A2Z6P101"/>
<dbReference type="Gene3D" id="1.10.8.430">
    <property type="entry name" value="Helical domain of apoptotic protease-activating factors"/>
    <property type="match status" value="1"/>
</dbReference>
<dbReference type="InterPro" id="IPR035897">
    <property type="entry name" value="Toll_tir_struct_dom_sf"/>
</dbReference>
<dbReference type="PRINTS" id="PR00364">
    <property type="entry name" value="DISEASERSIST"/>
</dbReference>
<dbReference type="InterPro" id="IPR036390">
    <property type="entry name" value="WH_DNA-bd_sf"/>
</dbReference>
<dbReference type="GO" id="GO:0043531">
    <property type="term" value="F:ADP binding"/>
    <property type="evidence" value="ECO:0007669"/>
    <property type="project" value="InterPro"/>
</dbReference>
<dbReference type="Pfam" id="PF01582">
    <property type="entry name" value="TIR"/>
    <property type="match status" value="1"/>
</dbReference>
<dbReference type="SUPFAM" id="SSF52540">
    <property type="entry name" value="P-loop containing nucleoside triphosphate hydrolases"/>
    <property type="match status" value="1"/>
</dbReference>
<evidence type="ECO:0000256" key="4">
    <source>
        <dbReference type="ARBA" id="ARBA00023027"/>
    </source>
</evidence>
<dbReference type="InterPro" id="IPR027417">
    <property type="entry name" value="P-loop_NTPase"/>
</dbReference>
<dbReference type="InterPro" id="IPR000157">
    <property type="entry name" value="TIR_dom"/>
</dbReference>
<dbReference type="Gene3D" id="3.40.50.10140">
    <property type="entry name" value="Toll/interleukin-1 receptor homology (TIR) domain"/>
    <property type="match status" value="1"/>
</dbReference>